<evidence type="ECO:0000259" key="1">
    <source>
        <dbReference type="Pfam" id="PF11738"/>
    </source>
</evidence>
<gene>
    <name evidence="3" type="ORF">GTQ38_11110</name>
</gene>
<dbReference type="EMBL" id="WXYO01000005">
    <property type="protein sequence ID" value="NAS12553.1"/>
    <property type="molecule type" value="Genomic_DNA"/>
</dbReference>
<feature type="domain" description="DUF3298" evidence="1">
    <location>
        <begin position="165"/>
        <end position="236"/>
    </location>
</feature>
<proteinExistence type="predicted"/>
<dbReference type="Proteomes" id="UP000475249">
    <property type="component" value="Unassembled WGS sequence"/>
</dbReference>
<dbReference type="AlphaFoldDB" id="A0A6L9ED58"/>
<sequence>MRSPFICLLLFLLLLSCKKEDKLTFQPLHLSMEDCIDCAQVSIDLPEALDNGRIGNAVNRSLREEVIALLTFEDGTEPETLQEAMESFNSGYQELNKRFPGEEATPWEGRIEAEISFEDAHLLSIRLQSYLFTGGAHGYSSITFLNFNKQKGKEMEDWELFKDQGDFQLYAERAFRKQEDIPADQSINSTGFMFERDSFYLPENIGLTEKGLQLHYNQYEVASYADGPIELTLPYKEVQKYLSQKIKS</sequence>
<evidence type="ECO:0000313" key="4">
    <source>
        <dbReference type="Proteomes" id="UP000475249"/>
    </source>
</evidence>
<dbReference type="RefSeq" id="WP_161435592.1">
    <property type="nucleotide sequence ID" value="NZ_WXYO01000005.1"/>
</dbReference>
<evidence type="ECO:0000313" key="3">
    <source>
        <dbReference type="EMBL" id="NAS12553.1"/>
    </source>
</evidence>
<comment type="caution">
    <text evidence="3">The sequence shown here is derived from an EMBL/GenBank/DDBJ whole genome shotgun (WGS) entry which is preliminary data.</text>
</comment>
<dbReference type="InterPro" id="IPR025303">
    <property type="entry name" value="PdaC"/>
</dbReference>
<dbReference type="PROSITE" id="PS51257">
    <property type="entry name" value="PROKAR_LIPOPROTEIN"/>
    <property type="match status" value="1"/>
</dbReference>
<reference evidence="3 4" key="1">
    <citation type="submission" date="2020-01" db="EMBL/GenBank/DDBJ databases">
        <title>Bacteria diversity of Porities sp.</title>
        <authorList>
            <person name="Wang G."/>
        </authorList>
    </citation>
    <scope>NUCLEOTIDE SEQUENCE [LARGE SCALE GENOMIC DNA]</scope>
    <source>
        <strain evidence="3 4">R33</strain>
    </source>
</reference>
<accession>A0A6L9ED58</accession>
<protein>
    <submittedName>
        <fullName evidence="3">DUF4163 domain-containing protein</fullName>
    </submittedName>
</protein>
<dbReference type="Pfam" id="PF11738">
    <property type="entry name" value="DUF3298"/>
    <property type="match status" value="1"/>
</dbReference>
<feature type="domain" description="Deacetylase PdaC" evidence="2">
    <location>
        <begin position="37"/>
        <end position="139"/>
    </location>
</feature>
<dbReference type="Gene3D" id="3.30.565.40">
    <property type="entry name" value="Fervidobacterium nodosum Rt17-B1 like"/>
    <property type="match status" value="1"/>
</dbReference>
<name>A0A6L9ED58_9FLAO</name>
<dbReference type="Pfam" id="PF13739">
    <property type="entry name" value="PdaC"/>
    <property type="match status" value="1"/>
</dbReference>
<dbReference type="InterPro" id="IPR021729">
    <property type="entry name" value="DUF3298"/>
</dbReference>
<dbReference type="InterPro" id="IPR037126">
    <property type="entry name" value="PdaC/RsiV-like_sf"/>
</dbReference>
<keyword evidence="4" id="KW-1185">Reference proteome</keyword>
<dbReference type="Gene3D" id="3.90.640.20">
    <property type="entry name" value="Heat-shock cognate protein, ATPase"/>
    <property type="match status" value="1"/>
</dbReference>
<organism evidence="3 4">
    <name type="scientific">Poritiphilus flavus</name>
    <dbReference type="NCBI Taxonomy" id="2697053"/>
    <lineage>
        <taxon>Bacteria</taxon>
        <taxon>Pseudomonadati</taxon>
        <taxon>Bacteroidota</taxon>
        <taxon>Flavobacteriia</taxon>
        <taxon>Flavobacteriales</taxon>
        <taxon>Flavobacteriaceae</taxon>
        <taxon>Poritiphilus</taxon>
    </lineage>
</organism>
<evidence type="ECO:0000259" key="2">
    <source>
        <dbReference type="Pfam" id="PF13739"/>
    </source>
</evidence>